<evidence type="ECO:0000313" key="4">
    <source>
        <dbReference type="Proteomes" id="UP001165121"/>
    </source>
</evidence>
<organism evidence="3 4">
    <name type="scientific">Phytophthora fragariaefolia</name>
    <dbReference type="NCBI Taxonomy" id="1490495"/>
    <lineage>
        <taxon>Eukaryota</taxon>
        <taxon>Sar</taxon>
        <taxon>Stramenopiles</taxon>
        <taxon>Oomycota</taxon>
        <taxon>Peronosporomycetes</taxon>
        <taxon>Peronosporales</taxon>
        <taxon>Peronosporaceae</taxon>
        <taxon>Phytophthora</taxon>
    </lineage>
</organism>
<dbReference type="EMBL" id="BSXT01000380">
    <property type="protein sequence ID" value="GMF26131.1"/>
    <property type="molecule type" value="Genomic_DNA"/>
</dbReference>
<feature type="compositionally biased region" description="Low complexity" evidence="2">
    <location>
        <begin position="1584"/>
        <end position="1593"/>
    </location>
</feature>
<dbReference type="Proteomes" id="UP001165121">
    <property type="component" value="Unassembled WGS sequence"/>
</dbReference>
<sequence length="1731" mass="191806">MPRRERGESLSDRLRSEVVSAALWQIGPNLDENSANGDTKAGNTSRRSTSYAYVSSTENGFPCPREVKPQLFFYKYLQPIGAADSGGGTLDNNGHSTTGSNSQRKLRVNLPLTVVCERANAQEMVLWLRTDAHGNIVRDEKTPLWRKKLHNDLVTIASTSSASLPNNLESDPVLAVRSVARWKNSNIPSGGSAVALTRRTLDPIIAVPCELPVCVQQFIHCRGSQSSVYRIFWSEQERKCFAVNLTSSLKNTEAPQKNDTADSQSISAALAPTNGMTVSAMAAMNAAFEAAMAAAAEISRFYCVTVSPDERECARWPKLRGAAITEGVQATSRVVEHVQLQLPTLRFHSMIVDFIKDKAGIWWLTRVVDFNASSSVESPRGDVGGFGTRESAVLICEALRTKHGRINNDLQADDLDSPPRASGLLRGDELNNALNSRICFLCGCSCELMTAFRGQIESMAKGQNREGYRENSTMSIEVPVIDEFRMTLTMALDTIFFMRQRGMLLPVWESAVNTVRKSQLRDVCDFPACMLCYRIYQQQQQLLLIARELHSVFLPSEASFSDRPEIEDDVMSRSSTANTVVGIANSAASGLSTSQLLSTELWSRHETPKNVFDRLEAFRTETIPPAVLLRGDSPEMRPTWSILTPMRGADVDPTASQLRLVFFFHELQDAGPDLAPTDFFLEYQLGQNVTRVHLEGSKHHTPNRWQLCEARVHYVCATLDAFSEFCFHKRLLIKMKAKPHSSIPVRCTKRDDGISSVENKDTNDDKDNIASISLTRRREKEEFVGYTLLSLRSAITAAKCFGNSLQPESRTDYLLELYTASYGLLTLKLTVGLLVDPVPLAHVRDVFRDLIFLEEQPPRGIYWPPPSHYLGGLAVPRDWVGALMPSEYTKILPMRRRESPGLHSHVLSSPTRAQLQIGPAPNVISATDSQPQLLRHRKSSDLIEKTGAPAAPDAVPGANIRRRMSNVTMGKSWAETARELESEGAMKGTLAGGLDTGALMEQVRPDYKSRSLHLISVAMVGTTLSRACLAAKRIVSRVTEDTVTSNFPTMLLAAILRHASFANPVSTSCFPSTSLANWKSPAKFHFTRRYSVDRLLAEVKPGSLPMLALLGELLLVLIEDRALPVTVDANELEALLKPFWQQDSGWRTIPRTRSSCLPEHRVIWNRAIRRWEAATGDITAIEEGPEHVISLANPDVNVKPATKSHYVVLALDIGAFRAKALALILCRLFEQMETLDNGYIEIAELRSLAKCLPEEEFFGIEDHIEPGIGTHERLSQDDVEGIAELVEQQQHLELRTLLHSMMESCVMVDALAQFDCRGSGEMSFNEFRDIASEALMTQRKVFHAFLEEPKKSQDGFCLRHGFAELYATDSVCVLCATEVCTIILLLLQKVSEQALTKFLTSSMQFQAKKSPSKPKSSPDKSPEKTEEPMSSSKPNSGVIDAVQAARDAAHKFTGARSASGRELGSDLSMGSKVIGGSGNARRSSSPPRLERLRRLSSGKIILEEVPAEVDNDPALRRRRAIVKSAAATRQIVEKELDNMLNRLHAAERTIVIGEAQTVDRKQPVSVSKSFVPTSTENPTIPKKSSSCSDLNSSTKDMPRRRSVTTTVSIKDPGKVNASTNLDKESKRKKRLKKKIVKKTKRRLRETNQISTPASLASLLRMEFTDRRRPLSTSASETIIENAVRVEVKRKQVSWYSKQLLVANLSLIQFIFVCSAGQLSTRRGPGGPATPR</sequence>
<reference evidence="3" key="1">
    <citation type="submission" date="2023-04" db="EMBL/GenBank/DDBJ databases">
        <title>Phytophthora fragariaefolia NBRC 109709.</title>
        <authorList>
            <person name="Ichikawa N."/>
            <person name="Sato H."/>
            <person name="Tonouchi N."/>
        </authorList>
    </citation>
    <scope>NUCLEOTIDE SEQUENCE</scope>
    <source>
        <strain evidence="3">NBRC 109709</strain>
    </source>
</reference>
<evidence type="ECO:0000256" key="2">
    <source>
        <dbReference type="SAM" id="MobiDB-lite"/>
    </source>
</evidence>
<feature type="coiled-coil region" evidence="1">
    <location>
        <begin position="1522"/>
        <end position="1549"/>
    </location>
</feature>
<dbReference type="SUPFAM" id="SSF47473">
    <property type="entry name" value="EF-hand"/>
    <property type="match status" value="1"/>
</dbReference>
<name>A0A9W6U693_9STRA</name>
<feature type="compositionally biased region" description="Polar residues" evidence="2">
    <location>
        <begin position="1566"/>
        <end position="1578"/>
    </location>
</feature>
<dbReference type="OrthoDB" id="167101at2759"/>
<keyword evidence="4" id="KW-1185">Reference proteome</keyword>
<comment type="caution">
    <text evidence="3">The sequence shown here is derived from an EMBL/GenBank/DDBJ whole genome shotgun (WGS) entry which is preliminary data.</text>
</comment>
<feature type="compositionally biased region" description="Polar residues" evidence="2">
    <location>
        <begin position="31"/>
        <end position="49"/>
    </location>
</feature>
<feature type="region of interest" description="Disordered" evidence="2">
    <location>
        <begin position="1566"/>
        <end position="1634"/>
    </location>
</feature>
<protein>
    <submittedName>
        <fullName evidence="3">Unnamed protein product</fullName>
    </submittedName>
</protein>
<feature type="region of interest" description="Disordered" evidence="2">
    <location>
        <begin position="1450"/>
        <end position="1489"/>
    </location>
</feature>
<accession>A0A9W6U693</accession>
<feature type="compositionally biased region" description="Basic and acidic residues" evidence="2">
    <location>
        <begin position="1416"/>
        <end position="1427"/>
    </location>
</feature>
<feature type="region of interest" description="Disordered" evidence="2">
    <location>
        <begin position="1406"/>
        <end position="1436"/>
    </location>
</feature>
<proteinExistence type="predicted"/>
<keyword evidence="1" id="KW-0175">Coiled coil</keyword>
<evidence type="ECO:0000256" key="1">
    <source>
        <dbReference type="SAM" id="Coils"/>
    </source>
</evidence>
<evidence type="ECO:0000313" key="3">
    <source>
        <dbReference type="EMBL" id="GMF26131.1"/>
    </source>
</evidence>
<gene>
    <name evidence="3" type="ORF">Pfra01_000484700</name>
</gene>
<feature type="region of interest" description="Disordered" evidence="2">
    <location>
        <begin position="29"/>
        <end position="49"/>
    </location>
</feature>
<dbReference type="InterPro" id="IPR011992">
    <property type="entry name" value="EF-hand-dom_pair"/>
</dbReference>